<proteinExistence type="predicted"/>
<evidence type="ECO:0000313" key="2">
    <source>
        <dbReference type="EMBL" id="SJM36044.1"/>
    </source>
</evidence>
<name>A0A2P9AXX6_9HYPH</name>
<keyword evidence="3" id="KW-1185">Reference proteome</keyword>
<dbReference type="AlphaFoldDB" id="A0A2P9AXX6"/>
<accession>A0A2P9AXX6</accession>
<dbReference type="EMBL" id="FUIG01000110">
    <property type="protein sequence ID" value="SJM36044.1"/>
    <property type="molecule type" value="Genomic_DNA"/>
</dbReference>
<organism evidence="2 3">
    <name type="scientific">Mesorhizobium delmotii</name>
    <dbReference type="NCBI Taxonomy" id="1631247"/>
    <lineage>
        <taxon>Bacteria</taxon>
        <taxon>Pseudomonadati</taxon>
        <taxon>Pseudomonadota</taxon>
        <taxon>Alphaproteobacteria</taxon>
        <taxon>Hyphomicrobiales</taxon>
        <taxon>Phyllobacteriaceae</taxon>
        <taxon>Mesorhizobium</taxon>
    </lineage>
</organism>
<dbReference type="Proteomes" id="UP000245698">
    <property type="component" value="Unassembled WGS sequence"/>
</dbReference>
<evidence type="ECO:0000256" key="1">
    <source>
        <dbReference type="SAM" id="MobiDB-lite"/>
    </source>
</evidence>
<gene>
    <name evidence="2" type="ORF">BQ8482_960011</name>
</gene>
<sequence>MYNIGRSVPLDRYHASPRQYHETVEPFEYAKGDLLRRVHQRGFVSTGPSLQANRLRRRLRRLVQTEKRNHRPQCLGTIACKTVRDVFAHLFAMSLSKHAGGVVVSHFEWVKNLTHPQLFRLDGKAAEGATKPDNRHSAREDDRQAGSSRYARRIS</sequence>
<evidence type="ECO:0000313" key="3">
    <source>
        <dbReference type="Proteomes" id="UP000245698"/>
    </source>
</evidence>
<reference evidence="3" key="1">
    <citation type="submission" date="2016-12" db="EMBL/GenBank/DDBJ databases">
        <authorList>
            <person name="Brunel B."/>
        </authorList>
    </citation>
    <scope>NUCLEOTIDE SEQUENCE [LARGE SCALE GENOMIC DNA]</scope>
</reference>
<protein>
    <submittedName>
        <fullName evidence="2">Uncharacterized protein</fullName>
    </submittedName>
</protein>
<feature type="region of interest" description="Disordered" evidence="1">
    <location>
        <begin position="127"/>
        <end position="155"/>
    </location>
</feature>
<feature type="compositionally biased region" description="Basic and acidic residues" evidence="1">
    <location>
        <begin position="127"/>
        <end position="144"/>
    </location>
</feature>